<feature type="compositionally biased region" description="Basic and acidic residues" evidence="4">
    <location>
        <begin position="16"/>
        <end position="28"/>
    </location>
</feature>
<evidence type="ECO:0000256" key="3">
    <source>
        <dbReference type="PROSITE-ProRule" id="PRU00023"/>
    </source>
</evidence>
<feature type="repeat" description="ANK" evidence="3">
    <location>
        <begin position="142"/>
        <end position="174"/>
    </location>
</feature>
<reference evidence="5" key="2">
    <citation type="submission" date="2023-06" db="EMBL/GenBank/DDBJ databases">
        <authorList>
            <consortium name="Lawrence Berkeley National Laboratory"/>
            <person name="Haridas S."/>
            <person name="Hensen N."/>
            <person name="Bonometti L."/>
            <person name="Westerberg I."/>
            <person name="Brannstrom I.O."/>
            <person name="Guillou S."/>
            <person name="Cros-Aarteil S."/>
            <person name="Calhoun S."/>
            <person name="Kuo A."/>
            <person name="Mondo S."/>
            <person name="Pangilinan J."/>
            <person name="Riley R."/>
            <person name="Labutti K."/>
            <person name="Andreopoulos B."/>
            <person name="Lipzen A."/>
            <person name="Chen C."/>
            <person name="Yanf M."/>
            <person name="Daum C."/>
            <person name="Ng V."/>
            <person name="Clum A."/>
            <person name="Steindorff A."/>
            <person name="Ohm R."/>
            <person name="Martin F."/>
            <person name="Silar P."/>
            <person name="Natvig D."/>
            <person name="Lalanne C."/>
            <person name="Gautier V."/>
            <person name="Ament-Velasquez S.L."/>
            <person name="Kruys A."/>
            <person name="Hutchinson M.I."/>
            <person name="Powell A.J."/>
            <person name="Barry K."/>
            <person name="Miller A.N."/>
            <person name="Grigoriev I.V."/>
            <person name="Debuchy R."/>
            <person name="Gladieux P."/>
            <person name="Thoren M.H."/>
            <person name="Johannesson H."/>
        </authorList>
    </citation>
    <scope>NUCLEOTIDE SEQUENCE</scope>
    <source>
        <strain evidence="5">CBS 118394</strain>
    </source>
</reference>
<dbReference type="SUPFAM" id="SSF48403">
    <property type="entry name" value="Ankyrin repeat"/>
    <property type="match status" value="1"/>
</dbReference>
<comment type="caution">
    <text evidence="5">The sequence shown here is derived from an EMBL/GenBank/DDBJ whole genome shotgun (WGS) entry which is preliminary data.</text>
</comment>
<dbReference type="PANTHER" id="PTHR46680">
    <property type="entry name" value="NF-KAPPA-B INHIBITOR ALPHA"/>
    <property type="match status" value="1"/>
</dbReference>
<name>A0AAE0HVH3_9PEZI</name>
<feature type="compositionally biased region" description="Polar residues" evidence="4">
    <location>
        <begin position="1"/>
        <end position="13"/>
    </location>
</feature>
<dbReference type="EMBL" id="JAUEDM010000008">
    <property type="protein sequence ID" value="KAK3312711.1"/>
    <property type="molecule type" value="Genomic_DNA"/>
</dbReference>
<dbReference type="SMART" id="SM00248">
    <property type="entry name" value="ANK"/>
    <property type="match status" value="4"/>
</dbReference>
<sequence>MAAGLSSSPQQGSYAEENRLLQDELDRRERKRQQNRLAQQNYSSLYWNSGCNQKQRIKALEAAAASSRVSPEDPSSRILALSTIEAATVWSTTTVDNINVWGEAARNPPPENSGSSKITAVGSTNMSTGSATFYAAAASEEDGRTALHRAISVGSEPLVRLLLESGANMSRQDASGCTALHIAAEAGVPKAWRNSYPKRRPDPNQTDYLGRNALFSAVQGRSVAVVRLLLDDLSVDARSADPLGNVQLHVAVEQESEEMASLLLAYGADIDA</sequence>
<dbReference type="InterPro" id="IPR051070">
    <property type="entry name" value="NF-kappa-B_inhibitor"/>
</dbReference>
<dbReference type="GO" id="GO:0005829">
    <property type="term" value="C:cytosol"/>
    <property type="evidence" value="ECO:0007669"/>
    <property type="project" value="TreeGrafter"/>
</dbReference>
<dbReference type="Pfam" id="PF12796">
    <property type="entry name" value="Ank_2"/>
    <property type="match status" value="2"/>
</dbReference>
<evidence type="ECO:0000256" key="1">
    <source>
        <dbReference type="ARBA" id="ARBA00022737"/>
    </source>
</evidence>
<dbReference type="PROSITE" id="PS50088">
    <property type="entry name" value="ANK_REPEAT"/>
    <property type="match status" value="2"/>
</dbReference>
<organism evidence="5 6">
    <name type="scientific">Apodospora peruviana</name>
    <dbReference type="NCBI Taxonomy" id="516989"/>
    <lineage>
        <taxon>Eukaryota</taxon>
        <taxon>Fungi</taxon>
        <taxon>Dikarya</taxon>
        <taxon>Ascomycota</taxon>
        <taxon>Pezizomycotina</taxon>
        <taxon>Sordariomycetes</taxon>
        <taxon>Sordariomycetidae</taxon>
        <taxon>Sordariales</taxon>
        <taxon>Lasiosphaeriaceae</taxon>
        <taxon>Apodospora</taxon>
    </lineage>
</organism>
<dbReference type="GO" id="GO:0051059">
    <property type="term" value="F:NF-kappaB binding"/>
    <property type="evidence" value="ECO:0007669"/>
    <property type="project" value="TreeGrafter"/>
</dbReference>
<dbReference type="InterPro" id="IPR002110">
    <property type="entry name" value="Ankyrin_rpt"/>
</dbReference>
<dbReference type="PROSITE" id="PS50297">
    <property type="entry name" value="ANK_REP_REGION"/>
    <property type="match status" value="2"/>
</dbReference>
<evidence type="ECO:0000256" key="2">
    <source>
        <dbReference type="ARBA" id="ARBA00023043"/>
    </source>
</evidence>
<evidence type="ECO:0000256" key="4">
    <source>
        <dbReference type="SAM" id="MobiDB-lite"/>
    </source>
</evidence>
<accession>A0AAE0HVH3</accession>
<dbReference type="Proteomes" id="UP001283341">
    <property type="component" value="Unassembled WGS sequence"/>
</dbReference>
<dbReference type="PANTHER" id="PTHR46680:SF3">
    <property type="entry name" value="NF-KAPPA-B INHIBITOR CACTUS"/>
    <property type="match status" value="1"/>
</dbReference>
<reference evidence="5" key="1">
    <citation type="journal article" date="2023" name="Mol. Phylogenet. Evol.">
        <title>Genome-scale phylogeny and comparative genomics of the fungal order Sordariales.</title>
        <authorList>
            <person name="Hensen N."/>
            <person name="Bonometti L."/>
            <person name="Westerberg I."/>
            <person name="Brannstrom I.O."/>
            <person name="Guillou S."/>
            <person name="Cros-Aarteil S."/>
            <person name="Calhoun S."/>
            <person name="Haridas S."/>
            <person name="Kuo A."/>
            <person name="Mondo S."/>
            <person name="Pangilinan J."/>
            <person name="Riley R."/>
            <person name="LaButti K."/>
            <person name="Andreopoulos B."/>
            <person name="Lipzen A."/>
            <person name="Chen C."/>
            <person name="Yan M."/>
            <person name="Daum C."/>
            <person name="Ng V."/>
            <person name="Clum A."/>
            <person name="Steindorff A."/>
            <person name="Ohm R.A."/>
            <person name="Martin F."/>
            <person name="Silar P."/>
            <person name="Natvig D.O."/>
            <person name="Lalanne C."/>
            <person name="Gautier V."/>
            <person name="Ament-Velasquez S.L."/>
            <person name="Kruys A."/>
            <person name="Hutchinson M.I."/>
            <person name="Powell A.J."/>
            <person name="Barry K."/>
            <person name="Miller A.N."/>
            <person name="Grigoriev I.V."/>
            <person name="Debuchy R."/>
            <person name="Gladieux P."/>
            <person name="Hiltunen Thoren M."/>
            <person name="Johannesson H."/>
        </authorList>
    </citation>
    <scope>NUCLEOTIDE SEQUENCE</scope>
    <source>
        <strain evidence="5">CBS 118394</strain>
    </source>
</reference>
<feature type="repeat" description="ANK" evidence="3">
    <location>
        <begin position="243"/>
        <end position="272"/>
    </location>
</feature>
<keyword evidence="6" id="KW-1185">Reference proteome</keyword>
<dbReference type="InterPro" id="IPR036770">
    <property type="entry name" value="Ankyrin_rpt-contain_sf"/>
</dbReference>
<dbReference type="PRINTS" id="PR01415">
    <property type="entry name" value="ANKYRIN"/>
</dbReference>
<proteinExistence type="predicted"/>
<gene>
    <name evidence="5" type="ORF">B0H66DRAFT_643889</name>
</gene>
<feature type="region of interest" description="Disordered" evidence="4">
    <location>
        <begin position="1"/>
        <end position="37"/>
    </location>
</feature>
<evidence type="ECO:0000313" key="6">
    <source>
        <dbReference type="Proteomes" id="UP001283341"/>
    </source>
</evidence>
<dbReference type="AlphaFoldDB" id="A0AAE0HVH3"/>
<keyword evidence="1" id="KW-0677">Repeat</keyword>
<dbReference type="Gene3D" id="1.25.40.20">
    <property type="entry name" value="Ankyrin repeat-containing domain"/>
    <property type="match status" value="2"/>
</dbReference>
<dbReference type="GO" id="GO:0071356">
    <property type="term" value="P:cellular response to tumor necrosis factor"/>
    <property type="evidence" value="ECO:0007669"/>
    <property type="project" value="TreeGrafter"/>
</dbReference>
<keyword evidence="2 3" id="KW-0040">ANK repeat</keyword>
<protein>
    <submittedName>
        <fullName evidence="5">Ankyrin repeat-containing domain protein</fullName>
    </submittedName>
</protein>
<evidence type="ECO:0000313" key="5">
    <source>
        <dbReference type="EMBL" id="KAK3312711.1"/>
    </source>
</evidence>